<dbReference type="GeneID" id="20205206"/>
<dbReference type="EMBL" id="KB096830">
    <property type="protein sequence ID" value="ESO01000.1"/>
    <property type="molecule type" value="Genomic_DNA"/>
</dbReference>
<feature type="region of interest" description="Disordered" evidence="1">
    <location>
        <begin position="52"/>
        <end position="159"/>
    </location>
</feature>
<evidence type="ECO:0000256" key="1">
    <source>
        <dbReference type="SAM" id="MobiDB-lite"/>
    </source>
</evidence>
<dbReference type="OrthoDB" id="6381830at2759"/>
<organism evidence="4 5">
    <name type="scientific">Helobdella robusta</name>
    <name type="common">Californian leech</name>
    <dbReference type="NCBI Taxonomy" id="6412"/>
    <lineage>
        <taxon>Eukaryota</taxon>
        <taxon>Metazoa</taxon>
        <taxon>Spiralia</taxon>
        <taxon>Lophotrochozoa</taxon>
        <taxon>Annelida</taxon>
        <taxon>Clitellata</taxon>
        <taxon>Hirudinea</taxon>
        <taxon>Rhynchobdellida</taxon>
        <taxon>Glossiphoniidae</taxon>
        <taxon>Helobdella</taxon>
    </lineage>
</organism>
<dbReference type="EMBL" id="AMQM01005122">
    <property type="status" value="NOT_ANNOTATED_CDS"/>
    <property type="molecule type" value="Genomic_DNA"/>
</dbReference>
<evidence type="ECO:0000256" key="2">
    <source>
        <dbReference type="SAM" id="Phobius"/>
    </source>
</evidence>
<accession>T1F8Q7</accession>
<keyword evidence="2" id="KW-0812">Transmembrane</keyword>
<evidence type="ECO:0000313" key="5">
    <source>
        <dbReference type="Proteomes" id="UP000015101"/>
    </source>
</evidence>
<feature type="compositionally biased region" description="Basic residues" evidence="1">
    <location>
        <begin position="52"/>
        <end position="62"/>
    </location>
</feature>
<dbReference type="AlphaFoldDB" id="T1F8Q7"/>
<dbReference type="CTD" id="20205206"/>
<dbReference type="EnsemblMetazoa" id="HelroT175023">
    <property type="protein sequence ID" value="HelroP175023"/>
    <property type="gene ID" value="HelroG175023"/>
</dbReference>
<dbReference type="Proteomes" id="UP000015101">
    <property type="component" value="Unassembled WGS sequence"/>
</dbReference>
<proteinExistence type="predicted"/>
<dbReference type="RefSeq" id="XP_009020712.1">
    <property type="nucleotide sequence ID" value="XM_009022464.1"/>
</dbReference>
<feature type="compositionally biased region" description="Basic and acidic residues" evidence="1">
    <location>
        <begin position="94"/>
        <end position="124"/>
    </location>
</feature>
<feature type="transmembrane region" description="Helical" evidence="2">
    <location>
        <begin position="6"/>
        <end position="30"/>
    </location>
</feature>
<reference evidence="5" key="1">
    <citation type="submission" date="2012-12" db="EMBL/GenBank/DDBJ databases">
        <authorList>
            <person name="Hellsten U."/>
            <person name="Grimwood J."/>
            <person name="Chapman J.A."/>
            <person name="Shapiro H."/>
            <person name="Aerts A."/>
            <person name="Otillar R.P."/>
            <person name="Terry A.Y."/>
            <person name="Boore J.L."/>
            <person name="Simakov O."/>
            <person name="Marletaz F."/>
            <person name="Cho S.-J."/>
            <person name="Edsinger-Gonzales E."/>
            <person name="Havlak P."/>
            <person name="Kuo D.-H."/>
            <person name="Larsson T."/>
            <person name="Lv J."/>
            <person name="Arendt D."/>
            <person name="Savage R."/>
            <person name="Osoegawa K."/>
            <person name="de Jong P."/>
            <person name="Lindberg D.R."/>
            <person name="Seaver E.C."/>
            <person name="Weisblat D.A."/>
            <person name="Putnam N.H."/>
            <person name="Grigoriev I.V."/>
            <person name="Rokhsar D.S."/>
        </authorList>
    </citation>
    <scope>NUCLEOTIDE SEQUENCE</scope>
</reference>
<evidence type="ECO:0000313" key="3">
    <source>
        <dbReference type="EMBL" id="ESO01000.1"/>
    </source>
</evidence>
<dbReference type="STRING" id="6412.T1F8Q7"/>
<keyword evidence="5" id="KW-1185">Reference proteome</keyword>
<name>T1F8Q7_HELRO</name>
<sequence>MDLSVLPFFQFAIPVVAVVACIFLVYAFGFKPTTTPAFTKIITEDDEDKQKVAKKTKTKRSQTKTNSLVIENHAIKPTVTASPAKPMKLVSNAEPKKAAKKIDRPVEPKTNEVSKKEVDDKDSMNEVSDDWMTAVSKKGRKNKGKKENGPNDEEDDSPLEVKKHVTVADDNNNFLKLDKNMVEKEKQPSEGDVVSDELPDQQVPSACKVAEVLADTAVAAVSAYIDLSAASTVPHVDACFQEAPEVLVLMKKKRNSDKRKNINVKGDNATATAADSHQLLRNLLQQHPAPCKSFDEPKKEGVVLDAVGQPSDDFETVVASKTSKKKKKNADNKKHLQNSLPEPHSAEESHLMQVVPTIIHHQQQPTTVTHEINYNHVEYEQQTANNIPQSEVEPQSPELQQQLQPKVEAGLNQLSDGQEREHVPSEGYFQRHSTISMN</sequence>
<evidence type="ECO:0000313" key="4">
    <source>
        <dbReference type="EnsemblMetazoa" id="HelroP175023"/>
    </source>
</evidence>
<keyword evidence="2" id="KW-0472">Membrane</keyword>
<feature type="region of interest" description="Disordered" evidence="1">
    <location>
        <begin position="415"/>
        <end position="438"/>
    </location>
</feature>
<keyword evidence="2" id="KW-1133">Transmembrane helix</keyword>
<reference evidence="4" key="3">
    <citation type="submission" date="2015-06" db="UniProtKB">
        <authorList>
            <consortium name="EnsemblMetazoa"/>
        </authorList>
    </citation>
    <scope>IDENTIFICATION</scope>
</reference>
<dbReference type="InParanoid" id="T1F8Q7"/>
<reference evidence="3 5" key="2">
    <citation type="journal article" date="2013" name="Nature">
        <title>Insights into bilaterian evolution from three spiralian genomes.</title>
        <authorList>
            <person name="Simakov O."/>
            <person name="Marletaz F."/>
            <person name="Cho S.J."/>
            <person name="Edsinger-Gonzales E."/>
            <person name="Havlak P."/>
            <person name="Hellsten U."/>
            <person name="Kuo D.H."/>
            <person name="Larsson T."/>
            <person name="Lv J."/>
            <person name="Arendt D."/>
            <person name="Savage R."/>
            <person name="Osoegawa K."/>
            <person name="de Jong P."/>
            <person name="Grimwood J."/>
            <person name="Chapman J.A."/>
            <person name="Shapiro H."/>
            <person name="Aerts A."/>
            <person name="Otillar R.P."/>
            <person name="Terry A.Y."/>
            <person name="Boore J.L."/>
            <person name="Grigoriev I.V."/>
            <person name="Lindberg D.R."/>
            <person name="Seaver E.C."/>
            <person name="Weisblat D.A."/>
            <person name="Putnam N.H."/>
            <person name="Rokhsar D.S."/>
        </authorList>
    </citation>
    <scope>NUCLEOTIDE SEQUENCE</scope>
</reference>
<gene>
    <name evidence="4" type="primary">20205206</name>
    <name evidence="3" type="ORF">HELRODRAFT_175023</name>
</gene>
<protein>
    <submittedName>
        <fullName evidence="3 4">Uncharacterized protein</fullName>
    </submittedName>
</protein>
<dbReference type="KEGG" id="hro:HELRODRAFT_175023"/>
<feature type="region of interest" description="Disordered" evidence="1">
    <location>
        <begin position="313"/>
        <end position="348"/>
    </location>
</feature>
<dbReference type="HOGENOM" id="CLU_625964_0_0_1"/>